<dbReference type="PIRSF" id="PIRSF000429">
    <property type="entry name" value="Ac-CoA_Ac_transf"/>
    <property type="match status" value="1"/>
</dbReference>
<dbReference type="EC" id="2.3.1.-" evidence="8"/>
<accession>A0AAD2AV45</accession>
<keyword evidence="3 5" id="KW-0012">Acyltransferase</keyword>
<dbReference type="NCBIfam" id="TIGR01930">
    <property type="entry name" value="AcCoA-C-Actrans"/>
    <property type="match status" value="1"/>
</dbReference>
<sequence>MEAYIYDAVRTPRGKGKKDGSLHGVTPLRLAATALRAIRDRNQLDTGLVDDVVLGCVEPVGEQGACIGRVAVLSAGYAETTAGVQINRFCASGLEACNMAAAQVMAGQSDFAIGGGVESMSRVPMGASGGAWPVDPAAAIPLYFVPQGVSADTIATKWGYSRHDVDAYAAESHRRAHAASTAGWFTGSIVPVRDQNGLTILDRDEMIRPQTTVDTLAQLKPSFAELGEQYGFDAVIRQRYPELERIEHVHHAGNSSGIVDGAAAVLIGSREAGKRAGLKPRARIRSFASIGSEPSIMLTGPSYAAEKALKRAGMSASDIDLYELNEAFASVVLRFMEVLAVPHDRINVNGGAIAMGHPLGATGAMILGTLLDELERRGASTGLATLCVGAGMGTATIIERV</sequence>
<dbReference type="CDD" id="cd00751">
    <property type="entry name" value="thiolase"/>
    <property type="match status" value="1"/>
</dbReference>
<keyword evidence="9" id="KW-1185">Reference proteome</keyword>
<evidence type="ECO:0000256" key="2">
    <source>
        <dbReference type="ARBA" id="ARBA00022679"/>
    </source>
</evidence>
<name>A0AAD2AV45_9RALS</name>
<feature type="active site" description="Proton acceptor" evidence="4">
    <location>
        <position position="387"/>
    </location>
</feature>
<dbReference type="Pfam" id="PF00108">
    <property type="entry name" value="Thiolase_N"/>
    <property type="match status" value="1"/>
</dbReference>
<feature type="domain" description="Thiolase C-terminal" evidence="7">
    <location>
        <begin position="278"/>
        <end position="400"/>
    </location>
</feature>
<feature type="active site" description="Proton acceptor" evidence="4">
    <location>
        <position position="357"/>
    </location>
</feature>
<evidence type="ECO:0000259" key="6">
    <source>
        <dbReference type="Pfam" id="PF00108"/>
    </source>
</evidence>
<dbReference type="PROSITE" id="PS00737">
    <property type="entry name" value="THIOLASE_2"/>
    <property type="match status" value="1"/>
</dbReference>
<keyword evidence="2 5" id="KW-0808">Transferase</keyword>
<feature type="domain" description="Thiolase N-terminal" evidence="6">
    <location>
        <begin position="4"/>
        <end position="227"/>
    </location>
</feature>
<evidence type="ECO:0000259" key="7">
    <source>
        <dbReference type="Pfam" id="PF02803"/>
    </source>
</evidence>
<dbReference type="InterPro" id="IPR020613">
    <property type="entry name" value="Thiolase_CS"/>
</dbReference>
<dbReference type="SUPFAM" id="SSF53901">
    <property type="entry name" value="Thiolase-like"/>
    <property type="match status" value="2"/>
</dbReference>
<comment type="caution">
    <text evidence="8">The sequence shown here is derived from an EMBL/GenBank/DDBJ whole genome shotgun (WGS) entry which is preliminary data.</text>
</comment>
<dbReference type="InterPro" id="IPR020617">
    <property type="entry name" value="Thiolase_C"/>
</dbReference>
<dbReference type="Pfam" id="PF02803">
    <property type="entry name" value="Thiolase_C"/>
    <property type="match status" value="1"/>
</dbReference>
<dbReference type="InterPro" id="IPR002155">
    <property type="entry name" value="Thiolase"/>
</dbReference>
<evidence type="ECO:0000256" key="4">
    <source>
        <dbReference type="PIRSR" id="PIRSR000429-1"/>
    </source>
</evidence>
<dbReference type="InterPro" id="IPR016039">
    <property type="entry name" value="Thiolase-like"/>
</dbReference>
<comment type="similarity">
    <text evidence="1 5">Belongs to the thiolase-like superfamily. Thiolase family.</text>
</comment>
<feature type="active site" description="Acyl-thioester intermediate" evidence="4">
    <location>
        <position position="90"/>
    </location>
</feature>
<organism evidence="8 9">
    <name type="scientific">Ralstonia wenshanensis</name>
    <dbReference type="NCBI Taxonomy" id="2842456"/>
    <lineage>
        <taxon>Bacteria</taxon>
        <taxon>Pseudomonadati</taxon>
        <taxon>Pseudomonadota</taxon>
        <taxon>Betaproteobacteria</taxon>
        <taxon>Burkholderiales</taxon>
        <taxon>Burkholderiaceae</taxon>
        <taxon>Ralstonia</taxon>
    </lineage>
</organism>
<dbReference type="InterPro" id="IPR020610">
    <property type="entry name" value="Thiolase_AS"/>
</dbReference>
<evidence type="ECO:0000256" key="5">
    <source>
        <dbReference type="RuleBase" id="RU003557"/>
    </source>
</evidence>
<dbReference type="RefSeq" id="WP_316869243.1">
    <property type="nucleotide sequence ID" value="NZ_CATWAF010000002.1"/>
</dbReference>
<proteinExistence type="inferred from homology"/>
<gene>
    <name evidence="8" type="primary">fadA_2</name>
    <name evidence="8" type="ORF">LMG18091_01533</name>
</gene>
<evidence type="ECO:0000313" key="8">
    <source>
        <dbReference type="EMBL" id="CAJ0691957.1"/>
    </source>
</evidence>
<dbReference type="AlphaFoldDB" id="A0AAD2AV45"/>
<dbReference type="InterPro" id="IPR020616">
    <property type="entry name" value="Thiolase_N"/>
</dbReference>
<reference evidence="8 9" key="1">
    <citation type="submission" date="2023-07" db="EMBL/GenBank/DDBJ databases">
        <authorList>
            <person name="Peeters C."/>
        </authorList>
    </citation>
    <scope>NUCLEOTIDE SEQUENCE [LARGE SCALE GENOMIC DNA]</scope>
    <source>
        <strain evidence="8 9">LMG 18091</strain>
    </source>
</reference>
<dbReference type="GO" id="GO:0003988">
    <property type="term" value="F:acetyl-CoA C-acyltransferase activity"/>
    <property type="evidence" value="ECO:0007669"/>
    <property type="project" value="UniProtKB-ARBA"/>
</dbReference>
<dbReference type="PROSITE" id="PS00099">
    <property type="entry name" value="THIOLASE_3"/>
    <property type="match status" value="1"/>
</dbReference>
<protein>
    <submittedName>
        <fullName evidence="8">Acyltransferase</fullName>
        <ecNumber evidence="8">2.3.1.-</ecNumber>
    </submittedName>
</protein>
<dbReference type="Proteomes" id="UP001189915">
    <property type="component" value="Unassembled WGS sequence"/>
</dbReference>
<dbReference type="EMBL" id="CATWAF010000002">
    <property type="protein sequence ID" value="CAJ0691957.1"/>
    <property type="molecule type" value="Genomic_DNA"/>
</dbReference>
<evidence type="ECO:0000313" key="9">
    <source>
        <dbReference type="Proteomes" id="UP001189915"/>
    </source>
</evidence>
<dbReference type="NCBIfam" id="NF006090">
    <property type="entry name" value="PRK08242.1"/>
    <property type="match status" value="1"/>
</dbReference>
<dbReference type="PANTHER" id="PTHR43365">
    <property type="entry name" value="BLR7806 PROTEIN"/>
    <property type="match status" value="1"/>
</dbReference>
<dbReference type="PANTHER" id="PTHR43365:SF1">
    <property type="entry name" value="ACETYL-COA C-ACYLTRANSFERASE"/>
    <property type="match status" value="1"/>
</dbReference>
<dbReference type="Gene3D" id="3.40.47.10">
    <property type="match status" value="2"/>
</dbReference>
<evidence type="ECO:0000256" key="1">
    <source>
        <dbReference type="ARBA" id="ARBA00010982"/>
    </source>
</evidence>
<evidence type="ECO:0000256" key="3">
    <source>
        <dbReference type="ARBA" id="ARBA00023315"/>
    </source>
</evidence>